<dbReference type="PROSITE" id="PS50238">
    <property type="entry name" value="RHOGAP"/>
    <property type="match status" value="1"/>
</dbReference>
<dbReference type="Gene3D" id="1.10.10.10">
    <property type="entry name" value="Winged helix-like DNA-binding domain superfamily/Winged helix DNA-binding domain"/>
    <property type="match status" value="1"/>
</dbReference>
<feature type="compositionally biased region" description="Polar residues" evidence="3">
    <location>
        <begin position="1016"/>
        <end position="1027"/>
    </location>
</feature>
<dbReference type="InterPro" id="IPR031160">
    <property type="entry name" value="F_BAR_dom"/>
</dbReference>
<dbReference type="GO" id="GO:0005886">
    <property type="term" value="C:plasma membrane"/>
    <property type="evidence" value="ECO:0007669"/>
    <property type="project" value="TreeGrafter"/>
</dbReference>
<dbReference type="InterPro" id="IPR036390">
    <property type="entry name" value="WH_DNA-bd_sf"/>
</dbReference>
<feature type="compositionally biased region" description="Pro residues" evidence="3">
    <location>
        <begin position="867"/>
        <end position="896"/>
    </location>
</feature>
<dbReference type="InterPro" id="IPR008936">
    <property type="entry name" value="Rho_GTPase_activation_prot"/>
</dbReference>
<keyword evidence="8" id="KW-1185">Reference proteome</keyword>
<dbReference type="SUPFAM" id="SSF103657">
    <property type="entry name" value="BAR/IMD domain-like"/>
    <property type="match status" value="1"/>
</dbReference>
<evidence type="ECO:0000259" key="4">
    <source>
        <dbReference type="PROSITE" id="PS50186"/>
    </source>
</evidence>
<dbReference type="PROSITE" id="PS51741">
    <property type="entry name" value="F_BAR"/>
    <property type="match status" value="1"/>
</dbReference>
<evidence type="ECO:0000313" key="7">
    <source>
        <dbReference type="EMBL" id="ETW78977.1"/>
    </source>
</evidence>
<dbReference type="eggNOG" id="ENOG502QQWB">
    <property type="taxonomic scope" value="Eukaryota"/>
</dbReference>
<dbReference type="EMBL" id="KI925461">
    <property type="protein sequence ID" value="ETW78977.1"/>
    <property type="molecule type" value="Genomic_DNA"/>
</dbReference>
<gene>
    <name evidence="7" type="ORF">HETIRDRAFT_155992</name>
</gene>
<dbReference type="InterPro" id="IPR036388">
    <property type="entry name" value="WH-like_DNA-bd_sf"/>
</dbReference>
<dbReference type="Pfam" id="PF00620">
    <property type="entry name" value="RhoGAP"/>
    <property type="match status" value="1"/>
</dbReference>
<dbReference type="GO" id="GO:0007264">
    <property type="term" value="P:small GTPase-mediated signal transduction"/>
    <property type="evidence" value="ECO:0007669"/>
    <property type="project" value="TreeGrafter"/>
</dbReference>
<dbReference type="RefSeq" id="XP_009549259.1">
    <property type="nucleotide sequence ID" value="XM_009550964.1"/>
</dbReference>
<evidence type="ECO:0000256" key="2">
    <source>
        <dbReference type="SAM" id="Coils"/>
    </source>
</evidence>
<feature type="region of interest" description="Disordered" evidence="3">
    <location>
        <begin position="156"/>
        <end position="203"/>
    </location>
</feature>
<dbReference type="Pfam" id="PF00611">
    <property type="entry name" value="FCH"/>
    <property type="match status" value="1"/>
</dbReference>
<feature type="region of interest" description="Disordered" evidence="3">
    <location>
        <begin position="816"/>
        <end position="836"/>
    </location>
</feature>
<evidence type="ECO:0000259" key="6">
    <source>
        <dbReference type="PROSITE" id="PS51741"/>
    </source>
</evidence>
<dbReference type="GO" id="GO:0000935">
    <property type="term" value="C:division septum"/>
    <property type="evidence" value="ECO:0007669"/>
    <property type="project" value="TreeGrafter"/>
</dbReference>
<feature type="coiled-coil region" evidence="2">
    <location>
        <begin position="453"/>
        <end position="480"/>
    </location>
</feature>
<evidence type="ECO:0008006" key="9">
    <source>
        <dbReference type="Google" id="ProtNLM"/>
    </source>
</evidence>
<evidence type="ECO:0000256" key="3">
    <source>
        <dbReference type="SAM" id="MobiDB-lite"/>
    </source>
</evidence>
<dbReference type="InterPro" id="IPR027267">
    <property type="entry name" value="AH/BAR_dom_sf"/>
</dbReference>
<dbReference type="OrthoDB" id="2155291at2759"/>
<dbReference type="InterPro" id="IPR000591">
    <property type="entry name" value="DEP_dom"/>
</dbReference>
<dbReference type="Pfam" id="PF00610">
    <property type="entry name" value="DEP"/>
    <property type="match status" value="1"/>
</dbReference>
<feature type="domain" description="DEP" evidence="4">
    <location>
        <begin position="306"/>
        <end position="386"/>
    </location>
</feature>
<dbReference type="SMART" id="SM00055">
    <property type="entry name" value="FCH"/>
    <property type="match status" value="1"/>
</dbReference>
<dbReference type="Gene3D" id="1.20.1270.60">
    <property type="entry name" value="Arfaptin homology (AH) domain/BAR domain"/>
    <property type="match status" value="2"/>
</dbReference>
<dbReference type="InterPro" id="IPR000198">
    <property type="entry name" value="RhoGAP_dom"/>
</dbReference>
<organism evidence="7 8">
    <name type="scientific">Heterobasidion irregulare (strain TC 32-1)</name>
    <dbReference type="NCBI Taxonomy" id="747525"/>
    <lineage>
        <taxon>Eukaryota</taxon>
        <taxon>Fungi</taxon>
        <taxon>Dikarya</taxon>
        <taxon>Basidiomycota</taxon>
        <taxon>Agaricomycotina</taxon>
        <taxon>Agaricomycetes</taxon>
        <taxon>Russulales</taxon>
        <taxon>Bondarzewiaceae</taxon>
        <taxon>Heterobasidion</taxon>
        <taxon>Heterobasidion annosum species complex</taxon>
    </lineage>
</organism>
<evidence type="ECO:0000259" key="5">
    <source>
        <dbReference type="PROSITE" id="PS50238"/>
    </source>
</evidence>
<dbReference type="PANTHER" id="PTHR23065:SF17">
    <property type="entry name" value="RHO-GTPASE-ACTIVATING PROTEIN RGD2"/>
    <property type="match status" value="1"/>
</dbReference>
<feature type="region of interest" description="Disordered" evidence="3">
    <location>
        <begin position="861"/>
        <end position="1089"/>
    </location>
</feature>
<keyword evidence="1 2" id="KW-0175">Coiled coil</keyword>
<protein>
    <recommendedName>
        <fullName evidence="9">Rho-GAP domain-containing protein</fullName>
    </recommendedName>
</protein>
<feature type="compositionally biased region" description="Pro residues" evidence="3">
    <location>
        <begin position="820"/>
        <end position="829"/>
    </location>
</feature>
<dbReference type="PANTHER" id="PTHR23065">
    <property type="entry name" value="PROLINE-SERINE-THREONINE PHOSPHATASE INTERACTING PROTEIN 1"/>
    <property type="match status" value="1"/>
</dbReference>
<feature type="domain" description="F-BAR" evidence="6">
    <location>
        <begin position="8"/>
        <end position="522"/>
    </location>
</feature>
<feature type="compositionally biased region" description="Polar residues" evidence="3">
    <location>
        <begin position="966"/>
        <end position="978"/>
    </location>
</feature>
<dbReference type="GO" id="GO:0005096">
    <property type="term" value="F:GTPase activator activity"/>
    <property type="evidence" value="ECO:0007669"/>
    <property type="project" value="TreeGrafter"/>
</dbReference>
<evidence type="ECO:0000256" key="1">
    <source>
        <dbReference type="PROSITE-ProRule" id="PRU01077"/>
    </source>
</evidence>
<proteinExistence type="predicted"/>
<feature type="compositionally biased region" description="Basic and acidic residues" evidence="3">
    <location>
        <begin position="236"/>
        <end position="251"/>
    </location>
</feature>
<dbReference type="HOGENOM" id="CLU_008201_0_0_1"/>
<feature type="compositionally biased region" description="Pro residues" evidence="3">
    <location>
        <begin position="256"/>
        <end position="265"/>
    </location>
</feature>
<dbReference type="InterPro" id="IPR001060">
    <property type="entry name" value="FCH_dom"/>
</dbReference>
<name>W4JZK1_HETIT</name>
<dbReference type="GO" id="GO:0005737">
    <property type="term" value="C:cytoplasm"/>
    <property type="evidence" value="ECO:0007669"/>
    <property type="project" value="TreeGrafter"/>
</dbReference>
<feature type="region of interest" description="Disordered" evidence="3">
    <location>
        <begin position="217"/>
        <end position="265"/>
    </location>
</feature>
<dbReference type="KEGG" id="hir:HETIRDRAFT_155992"/>
<accession>W4JZK1</accession>
<dbReference type="AlphaFoldDB" id="W4JZK1"/>
<dbReference type="STRING" id="747525.W4JZK1"/>
<feature type="domain" description="Rho-GAP" evidence="5">
    <location>
        <begin position="557"/>
        <end position="768"/>
    </location>
</feature>
<dbReference type="Gene3D" id="1.10.555.10">
    <property type="entry name" value="Rho GTPase activation protein"/>
    <property type="match status" value="1"/>
</dbReference>
<dbReference type="SUPFAM" id="SSF46785">
    <property type="entry name" value="Winged helix' DNA-binding domain"/>
    <property type="match status" value="1"/>
</dbReference>
<dbReference type="GO" id="GO:0007010">
    <property type="term" value="P:cytoskeleton organization"/>
    <property type="evidence" value="ECO:0007669"/>
    <property type="project" value="TreeGrafter"/>
</dbReference>
<dbReference type="InParanoid" id="W4JZK1"/>
<dbReference type="PROSITE" id="PS50186">
    <property type="entry name" value="DEP"/>
    <property type="match status" value="1"/>
</dbReference>
<dbReference type="GeneID" id="20667613"/>
<dbReference type="SUPFAM" id="SSF48350">
    <property type="entry name" value="GTPase activation domain, GAP"/>
    <property type="match status" value="1"/>
</dbReference>
<reference evidence="7 8" key="1">
    <citation type="journal article" date="2012" name="New Phytol.">
        <title>Insight into trade-off between wood decay and parasitism from the genome of a fungal forest pathogen.</title>
        <authorList>
            <person name="Olson A."/>
            <person name="Aerts A."/>
            <person name="Asiegbu F."/>
            <person name="Belbahri L."/>
            <person name="Bouzid O."/>
            <person name="Broberg A."/>
            <person name="Canback B."/>
            <person name="Coutinho P.M."/>
            <person name="Cullen D."/>
            <person name="Dalman K."/>
            <person name="Deflorio G."/>
            <person name="van Diepen L.T."/>
            <person name="Dunand C."/>
            <person name="Duplessis S."/>
            <person name="Durling M."/>
            <person name="Gonthier P."/>
            <person name="Grimwood J."/>
            <person name="Fossdal C.G."/>
            <person name="Hansson D."/>
            <person name="Henrissat B."/>
            <person name="Hietala A."/>
            <person name="Himmelstrand K."/>
            <person name="Hoffmeister D."/>
            <person name="Hogberg N."/>
            <person name="James T.Y."/>
            <person name="Karlsson M."/>
            <person name="Kohler A."/>
            <person name="Kues U."/>
            <person name="Lee Y.H."/>
            <person name="Lin Y.C."/>
            <person name="Lind M."/>
            <person name="Lindquist E."/>
            <person name="Lombard V."/>
            <person name="Lucas S."/>
            <person name="Lunden K."/>
            <person name="Morin E."/>
            <person name="Murat C."/>
            <person name="Park J."/>
            <person name="Raffaello T."/>
            <person name="Rouze P."/>
            <person name="Salamov A."/>
            <person name="Schmutz J."/>
            <person name="Solheim H."/>
            <person name="Stahlberg J."/>
            <person name="Velez H."/>
            <person name="de Vries R.P."/>
            <person name="Wiebenga A."/>
            <person name="Woodward S."/>
            <person name="Yakovlev I."/>
            <person name="Garbelotto M."/>
            <person name="Martin F."/>
            <person name="Grigoriev I.V."/>
            <person name="Stenlid J."/>
        </authorList>
    </citation>
    <scope>NUCLEOTIDE SEQUENCE [LARGE SCALE GENOMIC DNA]</scope>
    <source>
        <strain evidence="7 8">TC 32-1</strain>
    </source>
</reference>
<dbReference type="SMART" id="SM00324">
    <property type="entry name" value="RhoGAP"/>
    <property type="match status" value="1"/>
</dbReference>
<sequence length="1089" mass="117582">MAVLSLPLSFSNSFWSQDYRKGLDVLYKKLEQGSAENAEIVAFIRARADAEANLASALMHSPPEGKGFTADDGATLLMAFRGLQAESVKQGEVHKSIAHELNTLVLDPFHEWATAYQDRLHQSKATLLDGYLRSYEHAQGEVSKLKHQYLAKVRKADEAEDDAKFAPGSELSDKYTTSPRLAPRDARASASPRLNPQRGASISERIAQRLKDIQRKTANATASPGPDDLPPPAPPKPDKGKGRALDPDAVHDISMSPPPLSPPLPPAKLLIPQPPASPMPPMPPSPLLLAGLSLPPSAISDLLARAAAELPLRPVRFPILGEYQDCFTGEELVTWLVHNVQGLGDSLDRAEDAARDLTEREGLLRRIGEFGNMFEASDDAFYQFRPKAFELGKHGAATTATATLADNLVKRSNNLFSVVSKALNTTTGGSAEPPYVRARADADAADRAYRVAVRKLDRQRLALEERIEDALKTLQTWEAERLRAVKTVLLQFQGTLANLPRALEPALERSRARIAAFLPEADLLALIERYRTGPVAHDDADVLFGVDLRKWAEGGWAALRAGEERKDALPPVVPALLAGLAAAYARLPSDDEKRKVWIYEVPLPAVHHLRESLNAVPPEQAIPLEIMDKYDAPVLASTVKLWMLELDPPLALWEGWDDVRRIYPSVGASAQGEQGPEAEQLRIEALQTVLQRWPRVHLSVLDAIVGHLRSLIDATAEAAESNEVYITKLALSVGRAVVRPKVETEMSIQDRHPALFFVDLVTHYAAVLPPTLAKKKRESERKVPLRKRTAPVDMRMSRSRLSVGTDARDWLAAQRASGNVPPPVPPPVPQISAPTPVFAGERQPEWVAQGASPSPIAEAVEAVASPAQPPAPLEPEPVPAPSPESEPTPEPAPAPPAANDDALPPRPSFKEPSPEPDAPPPRPSFKEPPPELDDLPPRPAAFKEPALDDASPPPRPSFADPLSGKGSRSPSPSVNEDQPLSAGRASLARTVSSEASRLRGPRSSRPPRTPGGSGSVSNMVANLNRHSLQGGAGGSPRATSPPASAGGLKGRRPPSSLVEERRRSLVGAGGKGALSRRTMESDAEDNIVN</sequence>
<dbReference type="Proteomes" id="UP000030671">
    <property type="component" value="Unassembled WGS sequence"/>
</dbReference>
<dbReference type="FunCoup" id="W4JZK1">
    <property type="interactions" value="22"/>
</dbReference>
<evidence type="ECO:0000313" key="8">
    <source>
        <dbReference type="Proteomes" id="UP000030671"/>
    </source>
</evidence>